<evidence type="ECO:0000313" key="9">
    <source>
        <dbReference type="EMBL" id="WBA08365.1"/>
    </source>
</evidence>
<dbReference type="NCBIfam" id="TIGR01277">
    <property type="entry name" value="thiQ"/>
    <property type="match status" value="1"/>
</dbReference>
<keyword evidence="4" id="KW-0547">Nucleotide-binding</keyword>
<gene>
    <name evidence="9" type="primary">thiQ</name>
    <name evidence="9" type="ORF">N8M53_11210</name>
</gene>
<keyword evidence="1" id="KW-0813">Transport</keyword>
<protein>
    <submittedName>
        <fullName evidence="9">Thiamine ABC transporter ATP-binding protein</fullName>
    </submittedName>
</protein>
<dbReference type="GO" id="GO:0016020">
    <property type="term" value="C:membrane"/>
    <property type="evidence" value="ECO:0007669"/>
    <property type="project" value="InterPro"/>
</dbReference>
<dbReference type="Gene3D" id="3.40.50.300">
    <property type="entry name" value="P-loop containing nucleotide triphosphate hydrolases"/>
    <property type="match status" value="1"/>
</dbReference>
<evidence type="ECO:0000259" key="8">
    <source>
        <dbReference type="PROSITE" id="PS50893"/>
    </source>
</evidence>
<accession>A0AA47KK19</accession>
<dbReference type="Pfam" id="PF00005">
    <property type="entry name" value="ABC_tran"/>
    <property type="match status" value="1"/>
</dbReference>
<evidence type="ECO:0000256" key="5">
    <source>
        <dbReference type="ARBA" id="ARBA00022840"/>
    </source>
</evidence>
<dbReference type="PROSITE" id="PS50893">
    <property type="entry name" value="ABC_TRANSPORTER_2"/>
    <property type="match status" value="1"/>
</dbReference>
<evidence type="ECO:0000256" key="7">
    <source>
        <dbReference type="ARBA" id="ARBA00023136"/>
    </source>
</evidence>
<reference evidence="9" key="1">
    <citation type="submission" date="2022-09" db="EMBL/GenBank/DDBJ databases">
        <authorList>
            <person name="Li Z.-J."/>
        </authorList>
    </citation>
    <scope>NUCLEOTIDE SEQUENCE</scope>
    <source>
        <strain evidence="9">TGB11</strain>
    </source>
</reference>
<dbReference type="InterPro" id="IPR003593">
    <property type="entry name" value="AAA+_ATPase"/>
</dbReference>
<dbReference type="GO" id="GO:0005524">
    <property type="term" value="F:ATP binding"/>
    <property type="evidence" value="ECO:0007669"/>
    <property type="project" value="UniProtKB-KW"/>
</dbReference>
<dbReference type="PROSITE" id="PS00211">
    <property type="entry name" value="ABC_TRANSPORTER_1"/>
    <property type="match status" value="1"/>
</dbReference>
<keyword evidence="2" id="KW-1003">Cell membrane</keyword>
<sequence>MLTLSNVHYRYQQDWMTFDAKIAPGEIVAVLGPSGVGKSTLLSLIAGLIAPDSGEIAINGKPVTTTPAHQRPLSILFQEHNVFTHLSVFDNMAIGLSPSLKLTASQRDSIHRAAHAVGLTDYLSRLPGQLSGGQRQRIALGRSIARNQPLLLLDEPFSALDPALKKDMLALVKRTAQEQGTTVVMVTHHPEDAQAIASEFLYLDNGQVRLHCPVEALKTPPTIMQGYMGKMDDE</sequence>
<evidence type="ECO:0000256" key="4">
    <source>
        <dbReference type="ARBA" id="ARBA00022741"/>
    </source>
</evidence>
<dbReference type="SMART" id="SM00382">
    <property type="entry name" value="AAA"/>
    <property type="match status" value="1"/>
</dbReference>
<dbReference type="GO" id="GO:0042626">
    <property type="term" value="F:ATPase-coupled transmembrane transporter activity"/>
    <property type="evidence" value="ECO:0007669"/>
    <property type="project" value="InterPro"/>
</dbReference>
<evidence type="ECO:0000256" key="6">
    <source>
        <dbReference type="ARBA" id="ARBA00022967"/>
    </source>
</evidence>
<feature type="domain" description="ABC transporter" evidence="8">
    <location>
        <begin position="2"/>
        <end position="230"/>
    </location>
</feature>
<dbReference type="AlphaFoldDB" id="A0AA47KK19"/>
<dbReference type="InterPro" id="IPR050093">
    <property type="entry name" value="ABC_SmlMolc_Importer"/>
</dbReference>
<dbReference type="RefSeq" id="WP_269578838.1">
    <property type="nucleotide sequence ID" value="NZ_CP114588.1"/>
</dbReference>
<organism evidence="9 10">
    <name type="scientific">Salinivibrio kushneri</name>
    <dbReference type="NCBI Taxonomy" id="1908198"/>
    <lineage>
        <taxon>Bacteria</taxon>
        <taxon>Pseudomonadati</taxon>
        <taxon>Pseudomonadota</taxon>
        <taxon>Gammaproteobacteria</taxon>
        <taxon>Vibrionales</taxon>
        <taxon>Vibrionaceae</taxon>
        <taxon>Salinivibrio</taxon>
    </lineage>
</organism>
<dbReference type="PANTHER" id="PTHR42781:SF1">
    <property type="entry name" value="THIAMINE IMPORT ATP-BINDING PROTEIN THIQ"/>
    <property type="match status" value="1"/>
</dbReference>
<keyword evidence="6" id="KW-1278">Translocase</keyword>
<name>A0AA47KK19_9GAMM</name>
<dbReference type="Proteomes" id="UP001164748">
    <property type="component" value="Chromosome"/>
</dbReference>
<dbReference type="InterPro" id="IPR005968">
    <property type="entry name" value="Thiamine_ABC_ThiQ"/>
</dbReference>
<dbReference type="GO" id="GO:0016887">
    <property type="term" value="F:ATP hydrolysis activity"/>
    <property type="evidence" value="ECO:0007669"/>
    <property type="project" value="InterPro"/>
</dbReference>
<dbReference type="InterPro" id="IPR027417">
    <property type="entry name" value="P-loop_NTPase"/>
</dbReference>
<evidence type="ECO:0000256" key="1">
    <source>
        <dbReference type="ARBA" id="ARBA00022448"/>
    </source>
</evidence>
<dbReference type="InterPro" id="IPR017871">
    <property type="entry name" value="ABC_transporter-like_CS"/>
</dbReference>
<keyword evidence="7" id="KW-0472">Membrane</keyword>
<evidence type="ECO:0000313" key="10">
    <source>
        <dbReference type="Proteomes" id="UP001164748"/>
    </source>
</evidence>
<keyword evidence="5 9" id="KW-0067">ATP-binding</keyword>
<keyword evidence="3" id="KW-0997">Cell inner membrane</keyword>
<evidence type="ECO:0000256" key="2">
    <source>
        <dbReference type="ARBA" id="ARBA00022475"/>
    </source>
</evidence>
<dbReference type="InterPro" id="IPR003439">
    <property type="entry name" value="ABC_transporter-like_ATP-bd"/>
</dbReference>
<dbReference type="SUPFAM" id="SSF52540">
    <property type="entry name" value="P-loop containing nucleoside triphosphate hydrolases"/>
    <property type="match status" value="1"/>
</dbReference>
<dbReference type="GO" id="GO:0071934">
    <property type="term" value="P:thiamine transmembrane transport"/>
    <property type="evidence" value="ECO:0007669"/>
    <property type="project" value="InterPro"/>
</dbReference>
<dbReference type="PANTHER" id="PTHR42781">
    <property type="entry name" value="SPERMIDINE/PUTRESCINE IMPORT ATP-BINDING PROTEIN POTA"/>
    <property type="match status" value="1"/>
</dbReference>
<proteinExistence type="predicted"/>
<dbReference type="EMBL" id="CP114588">
    <property type="protein sequence ID" value="WBA08365.1"/>
    <property type="molecule type" value="Genomic_DNA"/>
</dbReference>
<evidence type="ECO:0000256" key="3">
    <source>
        <dbReference type="ARBA" id="ARBA00022519"/>
    </source>
</evidence>